<gene>
    <name evidence="1" type="ORF">AVEN_122426_1</name>
</gene>
<proteinExistence type="predicted"/>
<comment type="caution">
    <text evidence="1">The sequence shown here is derived from an EMBL/GenBank/DDBJ whole genome shotgun (WGS) entry which is preliminary data.</text>
</comment>
<reference evidence="1 2" key="1">
    <citation type="journal article" date="2019" name="Sci. Rep.">
        <title>Orb-weaving spider Araneus ventricosus genome elucidates the spidroin gene catalogue.</title>
        <authorList>
            <person name="Kono N."/>
            <person name="Nakamura H."/>
            <person name="Ohtoshi R."/>
            <person name="Moran D.A.P."/>
            <person name="Shinohara A."/>
            <person name="Yoshida Y."/>
            <person name="Fujiwara M."/>
            <person name="Mori M."/>
            <person name="Tomita M."/>
            <person name="Arakawa K."/>
        </authorList>
    </citation>
    <scope>NUCLEOTIDE SEQUENCE [LARGE SCALE GENOMIC DNA]</scope>
</reference>
<dbReference type="Proteomes" id="UP000499080">
    <property type="component" value="Unassembled WGS sequence"/>
</dbReference>
<name>A0A4Y2KQ58_ARAVE</name>
<dbReference type="AlphaFoldDB" id="A0A4Y2KQ58"/>
<dbReference type="EMBL" id="BGPR01004872">
    <property type="protein sequence ID" value="GBN04312.1"/>
    <property type="molecule type" value="Genomic_DNA"/>
</dbReference>
<sequence>MFRWIKGILVRFSLLGRRPTSWNFGFFVVPIADGDTYMSTNPITTIELHRE</sequence>
<evidence type="ECO:0000313" key="2">
    <source>
        <dbReference type="Proteomes" id="UP000499080"/>
    </source>
</evidence>
<evidence type="ECO:0000313" key="1">
    <source>
        <dbReference type="EMBL" id="GBN04312.1"/>
    </source>
</evidence>
<feature type="non-terminal residue" evidence="1">
    <location>
        <position position="51"/>
    </location>
</feature>
<organism evidence="1 2">
    <name type="scientific">Araneus ventricosus</name>
    <name type="common">Orbweaver spider</name>
    <name type="synonym">Epeira ventricosa</name>
    <dbReference type="NCBI Taxonomy" id="182803"/>
    <lineage>
        <taxon>Eukaryota</taxon>
        <taxon>Metazoa</taxon>
        <taxon>Ecdysozoa</taxon>
        <taxon>Arthropoda</taxon>
        <taxon>Chelicerata</taxon>
        <taxon>Arachnida</taxon>
        <taxon>Araneae</taxon>
        <taxon>Araneomorphae</taxon>
        <taxon>Entelegynae</taxon>
        <taxon>Araneoidea</taxon>
        <taxon>Araneidae</taxon>
        <taxon>Araneus</taxon>
    </lineage>
</organism>
<accession>A0A4Y2KQ58</accession>
<keyword evidence="2" id="KW-1185">Reference proteome</keyword>
<protein>
    <submittedName>
        <fullName evidence="1">Uncharacterized protein</fullName>
    </submittedName>
</protein>